<dbReference type="Gene3D" id="3.90.120.10">
    <property type="entry name" value="DNA Methylase, subunit A, domain 2"/>
    <property type="match status" value="1"/>
</dbReference>
<dbReference type="GO" id="GO:0032259">
    <property type="term" value="P:methylation"/>
    <property type="evidence" value="ECO:0007669"/>
    <property type="project" value="UniProtKB-KW"/>
</dbReference>
<evidence type="ECO:0000256" key="1">
    <source>
        <dbReference type="ARBA" id="ARBA00022603"/>
    </source>
</evidence>
<protein>
    <submittedName>
        <fullName evidence="4">DNA cytosine methyltransferase</fullName>
    </submittedName>
</protein>
<feature type="non-terminal residue" evidence="4">
    <location>
        <position position="1"/>
    </location>
</feature>
<gene>
    <name evidence="4" type="ORF">FK530_24985</name>
</gene>
<dbReference type="Proteomes" id="UP000319375">
    <property type="component" value="Unassembled WGS sequence"/>
</dbReference>
<evidence type="ECO:0000313" key="5">
    <source>
        <dbReference type="Proteomes" id="UP000319375"/>
    </source>
</evidence>
<keyword evidence="2 4" id="KW-0808">Transferase</keyword>
<evidence type="ECO:0000256" key="3">
    <source>
        <dbReference type="ARBA" id="ARBA00022747"/>
    </source>
</evidence>
<organism evidence="4 5">
    <name type="scientific">Tsukamurella conjunctivitidis</name>
    <dbReference type="NCBI Taxonomy" id="2592068"/>
    <lineage>
        <taxon>Bacteria</taxon>
        <taxon>Bacillati</taxon>
        <taxon>Actinomycetota</taxon>
        <taxon>Actinomycetes</taxon>
        <taxon>Mycobacteriales</taxon>
        <taxon>Tsukamurellaceae</taxon>
        <taxon>Tsukamurella</taxon>
    </lineage>
</organism>
<evidence type="ECO:0000313" key="4">
    <source>
        <dbReference type="EMBL" id="TWS21720.1"/>
    </source>
</evidence>
<dbReference type="InterPro" id="IPR001525">
    <property type="entry name" value="C5_MeTfrase"/>
</dbReference>
<keyword evidence="5" id="KW-1185">Reference proteome</keyword>
<dbReference type="GO" id="GO:0009307">
    <property type="term" value="P:DNA restriction-modification system"/>
    <property type="evidence" value="ECO:0007669"/>
    <property type="project" value="UniProtKB-KW"/>
</dbReference>
<proteinExistence type="predicted"/>
<sequence>LMSFPDDFTIVGSRADVQRQLGNAVPMELGKAVIRSLVSQLGYMERQLREPVIASA</sequence>
<keyword evidence="3" id="KW-0680">Restriction system</keyword>
<name>A0A5C5RFY4_9ACTN</name>
<reference evidence="4 5" key="1">
    <citation type="submission" date="2019-06" db="EMBL/GenBank/DDBJ databases">
        <title>Tsukamurella conjunctivitidis sp. nov., Tsukamurella assacharolytica sp. nov. and Tsukamurella sputae sp. nov. isolated from patients with conjunctivitis, bacteraemia (lymphoma) and respiratory infection (sputum) in Hong Kong.</title>
        <authorList>
            <person name="Teng J.L.L."/>
            <person name="Lee H.H."/>
            <person name="Fong J.Y.H."/>
            <person name="Fok K.M.N."/>
            <person name="Lau S.K.P."/>
            <person name="Woo P.C.Y."/>
        </authorList>
    </citation>
    <scope>NUCLEOTIDE SEQUENCE [LARGE SCALE GENOMIC DNA]</scope>
    <source>
        <strain evidence="4 5">HKU72</strain>
    </source>
</reference>
<evidence type="ECO:0000256" key="2">
    <source>
        <dbReference type="ARBA" id="ARBA00022679"/>
    </source>
</evidence>
<keyword evidence="1 4" id="KW-0489">Methyltransferase</keyword>
<dbReference type="EMBL" id="VIGX01000190">
    <property type="protein sequence ID" value="TWS21720.1"/>
    <property type="molecule type" value="Genomic_DNA"/>
</dbReference>
<dbReference type="AlphaFoldDB" id="A0A5C5RFY4"/>
<comment type="caution">
    <text evidence="4">The sequence shown here is derived from an EMBL/GenBank/DDBJ whole genome shotgun (WGS) entry which is preliminary data.</text>
</comment>
<dbReference type="Pfam" id="PF00145">
    <property type="entry name" value="DNA_methylase"/>
    <property type="match status" value="1"/>
</dbReference>
<dbReference type="InterPro" id="IPR029063">
    <property type="entry name" value="SAM-dependent_MTases_sf"/>
</dbReference>
<dbReference type="SUPFAM" id="SSF53335">
    <property type="entry name" value="S-adenosyl-L-methionine-dependent methyltransferases"/>
    <property type="match status" value="1"/>
</dbReference>
<accession>A0A5C5RFY4</accession>
<dbReference type="GO" id="GO:0008168">
    <property type="term" value="F:methyltransferase activity"/>
    <property type="evidence" value="ECO:0007669"/>
    <property type="project" value="UniProtKB-KW"/>
</dbReference>